<dbReference type="Pfam" id="PF25183">
    <property type="entry name" value="OMP_b-brl_4"/>
    <property type="match status" value="2"/>
</dbReference>
<keyword evidence="6" id="KW-0998">Cell outer membrane</keyword>
<evidence type="ECO:0000256" key="2">
    <source>
        <dbReference type="ARBA" id="ARBA00022448"/>
    </source>
</evidence>
<dbReference type="Gene3D" id="2.170.130.10">
    <property type="entry name" value="TonB-dependent receptor, plug domain"/>
    <property type="match status" value="1"/>
</dbReference>
<dbReference type="InterPro" id="IPR039426">
    <property type="entry name" value="TonB-dep_rcpt-like"/>
</dbReference>
<dbReference type="GO" id="GO:0009279">
    <property type="term" value="C:cell outer membrane"/>
    <property type="evidence" value="ECO:0007669"/>
    <property type="project" value="UniProtKB-SubCell"/>
</dbReference>
<reference evidence="10" key="1">
    <citation type="submission" date="2018-02" db="EMBL/GenBank/DDBJ databases">
        <authorList>
            <person name="Hausmann B."/>
        </authorList>
    </citation>
    <scope>NUCLEOTIDE SEQUENCE [LARGE SCALE GENOMIC DNA]</scope>
    <source>
        <strain evidence="10">Peat soil MAG SbA1</strain>
    </source>
</reference>
<dbReference type="InterPro" id="IPR037066">
    <property type="entry name" value="Plug_dom_sf"/>
</dbReference>
<evidence type="ECO:0000313" key="9">
    <source>
        <dbReference type="EMBL" id="SPF47011.1"/>
    </source>
</evidence>
<protein>
    <recommendedName>
        <fullName evidence="8">TonB-dependent transporter Oar-like beta-barrel domain-containing protein</fullName>
    </recommendedName>
</protein>
<dbReference type="PANTHER" id="PTHR30069">
    <property type="entry name" value="TONB-DEPENDENT OUTER MEMBRANE RECEPTOR"/>
    <property type="match status" value="1"/>
</dbReference>
<dbReference type="PANTHER" id="PTHR30069:SF46">
    <property type="entry name" value="OAR PROTEIN"/>
    <property type="match status" value="1"/>
</dbReference>
<feature type="signal peptide" evidence="7">
    <location>
        <begin position="1"/>
        <end position="23"/>
    </location>
</feature>
<dbReference type="Gene3D" id="2.60.40.1120">
    <property type="entry name" value="Carboxypeptidase-like, regulatory domain"/>
    <property type="match status" value="1"/>
</dbReference>
<organism evidence="9 10">
    <name type="scientific">Candidatus Sulfotelmatobacter kueseliae</name>
    <dbReference type="NCBI Taxonomy" id="2042962"/>
    <lineage>
        <taxon>Bacteria</taxon>
        <taxon>Pseudomonadati</taxon>
        <taxon>Acidobacteriota</taxon>
        <taxon>Terriglobia</taxon>
        <taxon>Terriglobales</taxon>
        <taxon>Candidatus Korobacteraceae</taxon>
        <taxon>Candidatus Sulfotelmatobacter</taxon>
    </lineage>
</organism>
<comment type="subcellular location">
    <subcellularLocation>
        <location evidence="1">Cell outer membrane</location>
        <topology evidence="1">Multi-pass membrane protein</topology>
    </subcellularLocation>
</comment>
<dbReference type="EMBL" id="OMOD01000167">
    <property type="protein sequence ID" value="SPF47011.1"/>
    <property type="molecule type" value="Genomic_DNA"/>
</dbReference>
<evidence type="ECO:0000256" key="6">
    <source>
        <dbReference type="ARBA" id="ARBA00023237"/>
    </source>
</evidence>
<dbReference type="Gene3D" id="2.40.170.20">
    <property type="entry name" value="TonB-dependent receptor, beta-barrel domain"/>
    <property type="match status" value="1"/>
</dbReference>
<dbReference type="Pfam" id="PF13620">
    <property type="entry name" value="CarboxypepD_reg"/>
    <property type="match status" value="1"/>
</dbReference>
<dbReference type="OrthoDB" id="97893at2"/>
<keyword evidence="2" id="KW-0813">Transport</keyword>
<dbReference type="GO" id="GO:0044718">
    <property type="term" value="P:siderophore transmembrane transport"/>
    <property type="evidence" value="ECO:0007669"/>
    <property type="project" value="TreeGrafter"/>
</dbReference>
<proteinExistence type="predicted"/>
<evidence type="ECO:0000256" key="4">
    <source>
        <dbReference type="ARBA" id="ARBA00022692"/>
    </source>
</evidence>
<accession>A0A2U3L525</accession>
<keyword evidence="5" id="KW-0472">Membrane</keyword>
<dbReference type="Proteomes" id="UP000238701">
    <property type="component" value="Unassembled WGS sequence"/>
</dbReference>
<keyword evidence="7" id="KW-0732">Signal</keyword>
<evidence type="ECO:0000313" key="10">
    <source>
        <dbReference type="Proteomes" id="UP000238701"/>
    </source>
</evidence>
<dbReference type="InterPro" id="IPR057601">
    <property type="entry name" value="Oar-like_b-barrel"/>
</dbReference>
<feature type="chain" id="PRO_5015433468" description="TonB-dependent transporter Oar-like beta-barrel domain-containing protein" evidence="7">
    <location>
        <begin position="24"/>
        <end position="1272"/>
    </location>
</feature>
<dbReference type="SUPFAM" id="SSF49464">
    <property type="entry name" value="Carboxypeptidase regulatory domain-like"/>
    <property type="match status" value="1"/>
</dbReference>
<dbReference type="AlphaFoldDB" id="A0A2U3L525"/>
<dbReference type="SUPFAM" id="SSF56935">
    <property type="entry name" value="Porins"/>
    <property type="match status" value="1"/>
</dbReference>
<feature type="domain" description="TonB-dependent transporter Oar-like beta-barrel" evidence="8">
    <location>
        <begin position="816"/>
        <end position="1265"/>
    </location>
</feature>
<gene>
    <name evidence="9" type="ORF">SBA1_700004</name>
</gene>
<dbReference type="InterPro" id="IPR008969">
    <property type="entry name" value="CarboxyPept-like_regulatory"/>
</dbReference>
<dbReference type="GO" id="GO:0015344">
    <property type="term" value="F:siderophore uptake transmembrane transporter activity"/>
    <property type="evidence" value="ECO:0007669"/>
    <property type="project" value="TreeGrafter"/>
</dbReference>
<evidence type="ECO:0000259" key="8">
    <source>
        <dbReference type="Pfam" id="PF25183"/>
    </source>
</evidence>
<keyword evidence="4" id="KW-0812">Transmembrane</keyword>
<name>A0A2U3L525_9BACT</name>
<feature type="domain" description="TonB-dependent transporter Oar-like beta-barrel" evidence="8">
    <location>
        <begin position="242"/>
        <end position="780"/>
    </location>
</feature>
<evidence type="ECO:0000256" key="1">
    <source>
        <dbReference type="ARBA" id="ARBA00004571"/>
    </source>
</evidence>
<keyword evidence="3" id="KW-1134">Transmembrane beta strand</keyword>
<dbReference type="InterPro" id="IPR036942">
    <property type="entry name" value="Beta-barrel_TonB_sf"/>
</dbReference>
<evidence type="ECO:0000256" key="3">
    <source>
        <dbReference type="ARBA" id="ARBA00022452"/>
    </source>
</evidence>
<evidence type="ECO:0000256" key="7">
    <source>
        <dbReference type="SAM" id="SignalP"/>
    </source>
</evidence>
<sequence length="1272" mass="135954">MKRTRRAVPISFICLLFSAVVFGQGGVATGDLHVTAKDPKGDVVANATVTARDVAKGLERTATGDGQGGYSVRLLPPGTYSVTVQAPGFTKVENTGVVVTVGGLVELPLTLSVSGGKEIVEVTSQAALVETSSSATTDTIGQRRIDNLPINGRDYINFTLTDSQVVKDNAPNTGAAPTSGLNMSGQRARSNLVNVDGADATDNSTNGVRSTVSQEAVQEFQIITNNYAAEYGRASGGVVNIITRSGSNDFHGDVFGYLRNRNFQAVNPFSTVPNPAYTRVQAGTAFGGALKKDKTFYYFSYEVTRRHETGFSSIGQGNFGLVPFDTTQVGLPFGTTQLTPDQVSFLTNPTVLASEANPLYAAEVEQYVVLSGASSGQAVSGAWPGQMAAVLTGGSTWSGFPTNCPPPALGSCAAPASFGASHVPGSYQTLASQIGNFPVFEGTSLYSLRIDHNVNTNNRLMMRVNVSPSTVTGIEVSGEDQPFGQNAYSRTSQQTFRDVTGTVQDTWTIGTNKVNEFRFQYARRGLSYFYNTQIPGGSDPAVNLTGYAYFGREPFSYIQRTEKRYQFTDNFSWSIGRHNTKFGVDFNYLPLTAVFTVNYGGVYDFGNLSSSSLGFVNPAPGTLPDFPVLSPVQAYGAGIPVDFIQGLGSPSDSFRNIPIGVFWQDSWRISPHVTLNLGVRYDVEIPPTFAPPSGLAQSGYNFLGLQKGIQTDKNNVQPRLGLAWDPKGNGKTVVRASYGMFFDHPLLGLYFLGDASDGSSSAQLAFPGGAPCSSTSTAFNPGNLNGASIFTGTLANANCIPVDALNPSATAKLNYLPNQQQFESFFPAGQSNQSLFLEQGYLKNPPALPYNGAPFPLAFQPFGYPQAKGFVYAYAQQANVSVERDLGGGFALSLAYNFNGGRHLNRPINANTVRGDLATQNWMAAVGAGAASPTTNPLFVTSCGASPFAAVPGALPYYVPTPLVNLFRPSGLNASMVTAFPNCVADAIADLAVAGLNTNCNPTPPSYTGCVPFGDMDANYSNGSSIYHGFSANLRKRFSSHYEMLASYTWSHAIDDSTDLQSTLTPQDSYYPALDRSNSLFDQRHRFVFSGVYQTGKLAASGFAGKFFSDWSFAPVVEVASGRPFNIITAGGDNLQLESFTSRPNVVAAGTPTNGCGYPIVASKFSPTGFFQEPCFADLPLTQLFNAQQALLFLDGNLGRNSGITPWNVFGDLRVSKRIYLGERVNMDLIADMFNIANKNNTAAVNPLFTVAGQATAAYDPRQFQFAMKVNW</sequence>
<evidence type="ECO:0000256" key="5">
    <source>
        <dbReference type="ARBA" id="ARBA00023136"/>
    </source>
</evidence>